<reference evidence="4" key="1">
    <citation type="submission" date="2022-11" db="UniProtKB">
        <authorList>
            <consortium name="WormBaseParasite"/>
        </authorList>
    </citation>
    <scope>IDENTIFICATION</scope>
</reference>
<dbReference type="WBParaSite" id="sdigi.contig346.g7630.t1">
    <property type="protein sequence ID" value="sdigi.contig346.g7630.t1"/>
    <property type="gene ID" value="sdigi.contig346.g7630"/>
</dbReference>
<dbReference type="PANTHER" id="PTHR16469:SF27">
    <property type="entry name" value="UBIQUITIN-ASSOCIATED AND SH3 DOMAIN-CONTAINING BA-RELATED"/>
    <property type="match status" value="1"/>
</dbReference>
<dbReference type="Gene3D" id="3.40.50.1240">
    <property type="entry name" value="Phosphoglycerate mutase-like"/>
    <property type="match status" value="1"/>
</dbReference>
<dbReference type="Proteomes" id="UP000887581">
    <property type="component" value="Unplaced"/>
</dbReference>
<accession>A0A915PXU8</accession>
<keyword evidence="3" id="KW-1185">Reference proteome</keyword>
<dbReference type="InterPro" id="IPR051710">
    <property type="entry name" value="Phosphatase_SH3-domain"/>
</dbReference>
<dbReference type="SUPFAM" id="SSF53254">
    <property type="entry name" value="Phosphoglycerate mutase-like"/>
    <property type="match status" value="1"/>
</dbReference>
<protein>
    <submittedName>
        <fullName evidence="4">Phosphoglycerate mutase</fullName>
    </submittedName>
</protein>
<evidence type="ECO:0000256" key="2">
    <source>
        <dbReference type="SAM" id="SignalP"/>
    </source>
</evidence>
<name>A0A915PXU8_9BILA</name>
<dbReference type="PANTHER" id="PTHR16469">
    <property type="entry name" value="UBIQUITIN-ASSOCIATED AND SH3 DOMAIN-CONTAINING BA-RELATED"/>
    <property type="match status" value="1"/>
</dbReference>
<sequence>MGFVFLSNALNVIFSFGNVLACTVPYHLHNIPKASVLTRPVAANKNCFSDQLLGERENNMDPMTFWVVRHAEREDNINSAWQKGSTLKSDNSPLSKRGQGQANELAARFDNIHLDHIFVSPFDRTLETATRLLRGHKNATIKVEPGLCEGLYMCEDPPGYESLDVLKEKYPLVDTSYESVMPWKLPREGYGDEACTARVKVTLEGIEKRFPGTEVLLVSHGAPIGAIHELLSGSWKYVGQATVSKFVKKSKGGYIKELTGDASHLSDKTNLRPW</sequence>
<organism evidence="3 4">
    <name type="scientific">Setaria digitata</name>
    <dbReference type="NCBI Taxonomy" id="48799"/>
    <lineage>
        <taxon>Eukaryota</taxon>
        <taxon>Metazoa</taxon>
        <taxon>Ecdysozoa</taxon>
        <taxon>Nematoda</taxon>
        <taxon>Chromadorea</taxon>
        <taxon>Rhabditida</taxon>
        <taxon>Spirurina</taxon>
        <taxon>Spiruromorpha</taxon>
        <taxon>Filarioidea</taxon>
        <taxon>Setariidae</taxon>
        <taxon>Setaria</taxon>
    </lineage>
</organism>
<dbReference type="InterPro" id="IPR029033">
    <property type="entry name" value="His_PPase_superfam"/>
</dbReference>
<feature type="region of interest" description="Disordered" evidence="1">
    <location>
        <begin position="80"/>
        <end position="100"/>
    </location>
</feature>
<evidence type="ECO:0000313" key="4">
    <source>
        <dbReference type="WBParaSite" id="sdigi.contig346.g7630.t1"/>
    </source>
</evidence>
<dbReference type="Pfam" id="PF00300">
    <property type="entry name" value="His_Phos_1"/>
    <property type="match status" value="1"/>
</dbReference>
<dbReference type="AlphaFoldDB" id="A0A915PXU8"/>
<dbReference type="SMART" id="SM00855">
    <property type="entry name" value="PGAM"/>
    <property type="match status" value="1"/>
</dbReference>
<dbReference type="InterPro" id="IPR013078">
    <property type="entry name" value="His_Pase_superF_clade-1"/>
</dbReference>
<evidence type="ECO:0000256" key="1">
    <source>
        <dbReference type="SAM" id="MobiDB-lite"/>
    </source>
</evidence>
<feature type="signal peptide" evidence="2">
    <location>
        <begin position="1"/>
        <end position="21"/>
    </location>
</feature>
<dbReference type="CDD" id="cd07067">
    <property type="entry name" value="HP_PGM_like"/>
    <property type="match status" value="1"/>
</dbReference>
<dbReference type="GO" id="GO:0016791">
    <property type="term" value="F:phosphatase activity"/>
    <property type="evidence" value="ECO:0007669"/>
    <property type="project" value="UniProtKB-ARBA"/>
</dbReference>
<feature type="chain" id="PRO_5037181641" evidence="2">
    <location>
        <begin position="22"/>
        <end position="274"/>
    </location>
</feature>
<proteinExistence type="predicted"/>
<keyword evidence="2" id="KW-0732">Signal</keyword>
<evidence type="ECO:0000313" key="3">
    <source>
        <dbReference type="Proteomes" id="UP000887581"/>
    </source>
</evidence>